<dbReference type="EMBL" id="JAOSHO010000325">
    <property type="protein sequence ID" value="MCW1246629.1"/>
    <property type="molecule type" value="Genomic_DNA"/>
</dbReference>
<evidence type="ECO:0000313" key="3">
    <source>
        <dbReference type="Proteomes" id="UP001061999"/>
    </source>
</evidence>
<evidence type="ECO:0000313" key="2">
    <source>
        <dbReference type="EMBL" id="MCW1246629.1"/>
    </source>
</evidence>
<gene>
    <name evidence="2" type="ORF">OC610_19600</name>
</gene>
<protein>
    <submittedName>
        <fullName evidence="2">Uncharacterized protein</fullName>
    </submittedName>
</protein>
<keyword evidence="1" id="KW-0732">Signal</keyword>
<feature type="chain" id="PRO_5045957093" evidence="1">
    <location>
        <begin position="25"/>
        <end position="125"/>
    </location>
</feature>
<keyword evidence="3" id="KW-1185">Reference proteome</keyword>
<comment type="caution">
    <text evidence="2">The sequence shown here is derived from an EMBL/GenBank/DDBJ whole genome shotgun (WGS) entry which is preliminary data.</text>
</comment>
<accession>A0ABT3FD45</accession>
<evidence type="ECO:0000256" key="1">
    <source>
        <dbReference type="SAM" id="SignalP"/>
    </source>
</evidence>
<reference evidence="2" key="1">
    <citation type="submission" date="2022-07" db="EMBL/GenBank/DDBJ databases">
        <title>Pseudomonas agronomica sp. nov.: a novel bacterium with biotechnological application in the synthesis of biofertilizers from valorized agricultural residues.</title>
        <authorList>
            <person name="Robas M."/>
            <person name="Fernandez V.M."/>
            <person name="Luna L."/>
            <person name="Provanza A."/>
            <person name="Jimenez P.A."/>
        </authorList>
    </citation>
    <scope>NUCLEOTIDE SEQUENCE</scope>
    <source>
        <strain evidence="2">SAICEU22T</strain>
    </source>
</reference>
<sequence length="125" mass="13980">MNLSPAHSMPFILMFAALCAPVHAATWQICDMQLRVTEVVKQPFPGLRAQVLKTSPATPDVECPEKGAVISFIPETADYQATLARRNWPAKGQAIRIRYRYLDGICKGDGNEHPCRIEHYPFVAQ</sequence>
<dbReference type="RefSeq" id="WP_264430004.1">
    <property type="nucleotide sequence ID" value="NZ_JAOSHO010000325.1"/>
</dbReference>
<dbReference type="Proteomes" id="UP001061999">
    <property type="component" value="Unassembled WGS sequence"/>
</dbReference>
<organism evidence="2 3">
    <name type="scientific">Pseudomonas agronomica</name>
    <dbReference type="NCBI Taxonomy" id="2979328"/>
    <lineage>
        <taxon>Bacteria</taxon>
        <taxon>Pseudomonadati</taxon>
        <taxon>Pseudomonadota</taxon>
        <taxon>Gammaproteobacteria</taxon>
        <taxon>Pseudomonadales</taxon>
        <taxon>Pseudomonadaceae</taxon>
        <taxon>Pseudomonas</taxon>
    </lineage>
</organism>
<name>A0ABT3FD45_9PSED</name>
<proteinExistence type="predicted"/>
<feature type="signal peptide" evidence="1">
    <location>
        <begin position="1"/>
        <end position="24"/>
    </location>
</feature>